<evidence type="ECO:0000313" key="2">
    <source>
        <dbReference type="EMBL" id="OAG17648.1"/>
    </source>
</evidence>
<accession>A0A177DDN6</accession>
<gene>
    <name evidence="2" type="ORF">CC77DRAFT_267217</name>
</gene>
<feature type="region of interest" description="Disordered" evidence="1">
    <location>
        <begin position="63"/>
        <end position="113"/>
    </location>
</feature>
<dbReference type="OMA" id="WKPSLKE"/>
<reference evidence="2 3" key="1">
    <citation type="submission" date="2016-05" db="EMBL/GenBank/DDBJ databases">
        <title>Comparative analysis of secretome profiles of manganese(II)-oxidizing ascomycete fungi.</title>
        <authorList>
            <consortium name="DOE Joint Genome Institute"/>
            <person name="Zeiner C.A."/>
            <person name="Purvine S.O."/>
            <person name="Zink E.M."/>
            <person name="Wu S."/>
            <person name="Pasa-Tolic L."/>
            <person name="Chaput D.L."/>
            <person name="Haridas S."/>
            <person name="Grigoriev I.V."/>
            <person name="Santelli C.M."/>
            <person name="Hansel C.M."/>
        </authorList>
    </citation>
    <scope>NUCLEOTIDE SEQUENCE [LARGE SCALE GENOMIC DNA]</scope>
    <source>
        <strain evidence="2 3">SRC1lrK2f</strain>
    </source>
</reference>
<proteinExistence type="predicted"/>
<dbReference type="RefSeq" id="XP_018383069.1">
    <property type="nucleotide sequence ID" value="XM_018530931.1"/>
</dbReference>
<feature type="region of interest" description="Disordered" evidence="1">
    <location>
        <begin position="13"/>
        <end position="38"/>
    </location>
</feature>
<protein>
    <submittedName>
        <fullName evidence="2">Uncharacterized protein</fullName>
    </submittedName>
</protein>
<evidence type="ECO:0000256" key="1">
    <source>
        <dbReference type="SAM" id="MobiDB-lite"/>
    </source>
</evidence>
<dbReference type="VEuPathDB" id="FungiDB:CC77DRAFT_267217"/>
<feature type="region of interest" description="Disordered" evidence="1">
    <location>
        <begin position="147"/>
        <end position="234"/>
    </location>
</feature>
<feature type="compositionally biased region" description="Basic and acidic residues" evidence="1">
    <location>
        <begin position="89"/>
        <end position="98"/>
    </location>
</feature>
<feature type="compositionally biased region" description="Low complexity" evidence="1">
    <location>
        <begin position="102"/>
        <end position="113"/>
    </location>
</feature>
<sequence length="256" mass="28529">MCADALVCRNSSRDYSNPRPFARRGGIAKRGEGSLSTTPSYYEKELRAFYYQTKASHAANIETDTDAYPPSPPLSPKTTVTPLRVRRTQRVERKRDHPYQQPPSNRRPSWRPNLKQELLRRSSIDSIVDPFNDVGWFETDCQVSATRKRCSTVSLSDHGDVEMPKPRRQSTLLHPSSPDIESSGGVDSFDAPSTSNGMHEQNQSTNLSTHRSVMASRKGSSLLHPSSPASDIPLGVELKTVMSLPPKSLRGEDRAH</sequence>
<keyword evidence="3" id="KW-1185">Reference proteome</keyword>
<dbReference type="Proteomes" id="UP000077248">
    <property type="component" value="Unassembled WGS sequence"/>
</dbReference>
<evidence type="ECO:0000313" key="3">
    <source>
        <dbReference type="Proteomes" id="UP000077248"/>
    </source>
</evidence>
<feature type="compositionally biased region" description="Polar residues" evidence="1">
    <location>
        <begin position="191"/>
        <end position="211"/>
    </location>
</feature>
<dbReference type="KEGG" id="aalt:CC77DRAFT_267217"/>
<dbReference type="EMBL" id="KV441486">
    <property type="protein sequence ID" value="OAG17648.1"/>
    <property type="molecule type" value="Genomic_DNA"/>
</dbReference>
<name>A0A177DDN6_ALTAL</name>
<dbReference type="AlphaFoldDB" id="A0A177DDN6"/>
<dbReference type="GeneID" id="29116525"/>
<organism evidence="2 3">
    <name type="scientific">Alternaria alternata</name>
    <name type="common">Alternaria rot fungus</name>
    <name type="synonym">Torula alternata</name>
    <dbReference type="NCBI Taxonomy" id="5599"/>
    <lineage>
        <taxon>Eukaryota</taxon>
        <taxon>Fungi</taxon>
        <taxon>Dikarya</taxon>
        <taxon>Ascomycota</taxon>
        <taxon>Pezizomycotina</taxon>
        <taxon>Dothideomycetes</taxon>
        <taxon>Pleosporomycetidae</taxon>
        <taxon>Pleosporales</taxon>
        <taxon>Pleosporineae</taxon>
        <taxon>Pleosporaceae</taxon>
        <taxon>Alternaria</taxon>
        <taxon>Alternaria sect. Alternaria</taxon>
        <taxon>Alternaria alternata complex</taxon>
    </lineage>
</organism>